<protein>
    <recommendedName>
        <fullName evidence="8">Acetolactate synthase small subunit</fullName>
        <shortName evidence="8">AHAS</shortName>
        <shortName evidence="8">ALS</shortName>
        <ecNumber evidence="8">2.2.1.6</ecNumber>
    </recommendedName>
    <alternativeName>
        <fullName evidence="8">Acetohydroxy-acid synthase small subunit</fullName>
    </alternativeName>
</protein>
<evidence type="ECO:0000256" key="3">
    <source>
        <dbReference type="ARBA" id="ARBA00006341"/>
    </source>
</evidence>
<dbReference type="Gene3D" id="3.30.70.260">
    <property type="match status" value="1"/>
</dbReference>
<dbReference type="STRING" id="246191.SAMN05660337_2322"/>
<comment type="subunit">
    <text evidence="4 8">Dimer of large and small chains.</text>
</comment>
<keyword evidence="8" id="KW-0808">Transferase</keyword>
<reference evidence="11" key="1">
    <citation type="submission" date="2016-10" db="EMBL/GenBank/DDBJ databases">
        <authorList>
            <person name="Varghese N."/>
            <person name="Submissions S."/>
        </authorList>
    </citation>
    <scope>NUCLEOTIDE SEQUENCE [LARGE SCALE GENOMIC DNA]</scope>
    <source>
        <strain evidence="11">DSM 16995</strain>
    </source>
</reference>
<keyword evidence="6 8" id="KW-0100">Branched-chain amino acid biosynthesis</keyword>
<dbReference type="RefSeq" id="WP_092161244.1">
    <property type="nucleotide sequence ID" value="NZ_FNGA01000003.1"/>
</dbReference>
<keyword evidence="5 8" id="KW-0028">Amino-acid biosynthesis</keyword>
<dbReference type="Proteomes" id="UP000199053">
    <property type="component" value="Unassembled WGS sequence"/>
</dbReference>
<comment type="similarity">
    <text evidence="3 8">Belongs to the acetolactate synthase small subunit family.</text>
</comment>
<evidence type="ECO:0000313" key="11">
    <source>
        <dbReference type="Proteomes" id="UP000199053"/>
    </source>
</evidence>
<comment type="pathway">
    <text evidence="2 8">Amino-acid biosynthesis; L-valine biosynthesis; L-valine from pyruvate: step 1/4.</text>
</comment>
<dbReference type="UniPathway" id="UPA00049">
    <property type="reaction ID" value="UER00059"/>
</dbReference>
<dbReference type="Pfam" id="PF22629">
    <property type="entry name" value="ACT_AHAS_ss"/>
    <property type="match status" value="1"/>
</dbReference>
<evidence type="ECO:0000259" key="9">
    <source>
        <dbReference type="PROSITE" id="PS51671"/>
    </source>
</evidence>
<dbReference type="AlphaFoldDB" id="A0A1G9HVJ8"/>
<dbReference type="InterPro" id="IPR054480">
    <property type="entry name" value="AHAS_small-like_ACT"/>
</dbReference>
<dbReference type="GO" id="GO:0003984">
    <property type="term" value="F:acetolactate synthase activity"/>
    <property type="evidence" value="ECO:0007669"/>
    <property type="project" value="UniProtKB-UniRule"/>
</dbReference>
<dbReference type="InterPro" id="IPR039557">
    <property type="entry name" value="AHAS_ACT"/>
</dbReference>
<evidence type="ECO:0000313" key="10">
    <source>
        <dbReference type="EMBL" id="SDL16724.1"/>
    </source>
</evidence>
<evidence type="ECO:0000256" key="7">
    <source>
        <dbReference type="ARBA" id="ARBA00048670"/>
    </source>
</evidence>
<dbReference type="InterPro" id="IPR002912">
    <property type="entry name" value="ACT_dom"/>
</dbReference>
<evidence type="ECO:0000256" key="5">
    <source>
        <dbReference type="ARBA" id="ARBA00022605"/>
    </source>
</evidence>
<dbReference type="UniPathway" id="UPA00047">
    <property type="reaction ID" value="UER00055"/>
</dbReference>
<dbReference type="GO" id="GO:0005829">
    <property type="term" value="C:cytosol"/>
    <property type="evidence" value="ECO:0007669"/>
    <property type="project" value="TreeGrafter"/>
</dbReference>
<organism evidence="10 11">
    <name type="scientific">Maridesulfovibrio ferrireducens</name>
    <dbReference type="NCBI Taxonomy" id="246191"/>
    <lineage>
        <taxon>Bacteria</taxon>
        <taxon>Pseudomonadati</taxon>
        <taxon>Thermodesulfobacteriota</taxon>
        <taxon>Desulfovibrionia</taxon>
        <taxon>Desulfovibrionales</taxon>
        <taxon>Desulfovibrionaceae</taxon>
        <taxon>Maridesulfovibrio</taxon>
    </lineage>
</organism>
<keyword evidence="11" id="KW-1185">Reference proteome</keyword>
<dbReference type="GO" id="GO:0009097">
    <property type="term" value="P:isoleucine biosynthetic process"/>
    <property type="evidence" value="ECO:0007669"/>
    <property type="project" value="UniProtKB-UniRule"/>
</dbReference>
<comment type="pathway">
    <text evidence="1 8">Amino-acid biosynthesis; L-isoleucine biosynthesis; L-isoleucine from 2-oxobutanoate: step 1/4.</text>
</comment>
<dbReference type="EC" id="2.2.1.6" evidence="8"/>
<dbReference type="SUPFAM" id="SSF55021">
    <property type="entry name" value="ACT-like"/>
    <property type="match status" value="1"/>
</dbReference>
<evidence type="ECO:0000256" key="2">
    <source>
        <dbReference type="ARBA" id="ARBA00005025"/>
    </source>
</evidence>
<proteinExistence type="inferred from homology"/>
<sequence>MHNYGIDLLVRNHAGVMSQITGLFSRRNFNLEGIICGPVGSGDESRMVLTVADDSKLEQIVLQLEKLYDVLEVKRVEDHPITKVLEQL</sequence>
<dbReference type="OrthoDB" id="9787365at2"/>
<accession>A0A1G9HVJ8</accession>
<evidence type="ECO:0000256" key="1">
    <source>
        <dbReference type="ARBA" id="ARBA00004974"/>
    </source>
</evidence>
<dbReference type="InterPro" id="IPR045865">
    <property type="entry name" value="ACT-like_dom_sf"/>
</dbReference>
<dbReference type="PANTHER" id="PTHR30239:SF4">
    <property type="entry name" value="ACETOLACTATE SYNTHASE ISOZYME 1 SMALL SUBUNIT"/>
    <property type="match status" value="1"/>
</dbReference>
<comment type="function">
    <text evidence="8">Catalyzes the conversion of 2 pyruvate molecules into acetolactate in the first common step of the biosynthetic pathway of the branched-amino acids such as leucine, isoleucine, and valine.</text>
</comment>
<dbReference type="InterPro" id="IPR004789">
    <property type="entry name" value="Acetalactate_synth_ssu"/>
</dbReference>
<comment type="catalytic activity">
    <reaction evidence="7 8">
        <text>2 pyruvate + H(+) = (2S)-2-acetolactate + CO2</text>
        <dbReference type="Rhea" id="RHEA:25249"/>
        <dbReference type="ChEBI" id="CHEBI:15361"/>
        <dbReference type="ChEBI" id="CHEBI:15378"/>
        <dbReference type="ChEBI" id="CHEBI:16526"/>
        <dbReference type="ChEBI" id="CHEBI:58476"/>
        <dbReference type="EC" id="2.2.1.6"/>
    </reaction>
</comment>
<name>A0A1G9HVJ8_9BACT</name>
<dbReference type="NCBIfam" id="TIGR00119">
    <property type="entry name" value="acolac_sm"/>
    <property type="match status" value="1"/>
</dbReference>
<evidence type="ECO:0000256" key="6">
    <source>
        <dbReference type="ARBA" id="ARBA00023304"/>
    </source>
</evidence>
<dbReference type="EMBL" id="FNGA01000003">
    <property type="protein sequence ID" value="SDL16724.1"/>
    <property type="molecule type" value="Genomic_DNA"/>
</dbReference>
<feature type="domain" description="ACT" evidence="9">
    <location>
        <begin position="5"/>
        <end position="78"/>
    </location>
</feature>
<evidence type="ECO:0000256" key="4">
    <source>
        <dbReference type="ARBA" id="ARBA00011744"/>
    </source>
</evidence>
<dbReference type="CDD" id="cd04878">
    <property type="entry name" value="ACT_AHAS"/>
    <property type="match status" value="1"/>
</dbReference>
<gene>
    <name evidence="10" type="ORF">SAMN05660337_2322</name>
</gene>
<dbReference type="PROSITE" id="PS51671">
    <property type="entry name" value="ACT"/>
    <property type="match status" value="1"/>
</dbReference>
<dbReference type="GO" id="GO:0009099">
    <property type="term" value="P:L-valine biosynthetic process"/>
    <property type="evidence" value="ECO:0007669"/>
    <property type="project" value="UniProtKB-UniRule"/>
</dbReference>
<dbReference type="GO" id="GO:1990610">
    <property type="term" value="F:acetolactate synthase regulator activity"/>
    <property type="evidence" value="ECO:0007669"/>
    <property type="project" value="UniProtKB-UniRule"/>
</dbReference>
<evidence type="ECO:0000256" key="8">
    <source>
        <dbReference type="RuleBase" id="RU368092"/>
    </source>
</evidence>
<dbReference type="PANTHER" id="PTHR30239">
    <property type="entry name" value="ACETOLACTATE SYNTHASE SMALL SUBUNIT"/>
    <property type="match status" value="1"/>
</dbReference>